<evidence type="ECO:0000313" key="2">
    <source>
        <dbReference type="Proteomes" id="UP001064048"/>
    </source>
</evidence>
<organism evidence="1 2">
    <name type="scientific">Choristoneura fumiferana</name>
    <name type="common">Spruce budworm moth</name>
    <name type="synonym">Archips fumiferana</name>
    <dbReference type="NCBI Taxonomy" id="7141"/>
    <lineage>
        <taxon>Eukaryota</taxon>
        <taxon>Metazoa</taxon>
        <taxon>Ecdysozoa</taxon>
        <taxon>Arthropoda</taxon>
        <taxon>Hexapoda</taxon>
        <taxon>Insecta</taxon>
        <taxon>Pterygota</taxon>
        <taxon>Neoptera</taxon>
        <taxon>Endopterygota</taxon>
        <taxon>Lepidoptera</taxon>
        <taxon>Glossata</taxon>
        <taxon>Ditrysia</taxon>
        <taxon>Tortricoidea</taxon>
        <taxon>Tortricidae</taxon>
        <taxon>Tortricinae</taxon>
        <taxon>Choristoneura</taxon>
    </lineage>
</organism>
<accession>A0ACC0KAU2</accession>
<keyword evidence="2" id="KW-1185">Reference proteome</keyword>
<evidence type="ECO:0000313" key="1">
    <source>
        <dbReference type="EMBL" id="KAI8433559.1"/>
    </source>
</evidence>
<dbReference type="EMBL" id="CM046129">
    <property type="protein sequence ID" value="KAI8433559.1"/>
    <property type="molecule type" value="Genomic_DNA"/>
</dbReference>
<protein>
    <submittedName>
        <fullName evidence="1">Uncharacterized protein</fullName>
    </submittedName>
</protein>
<comment type="caution">
    <text evidence="1">The sequence shown here is derived from an EMBL/GenBank/DDBJ whole genome shotgun (WGS) entry which is preliminary data.</text>
</comment>
<proteinExistence type="predicted"/>
<gene>
    <name evidence="1" type="ORF">MSG28_015585</name>
</gene>
<dbReference type="Proteomes" id="UP001064048">
    <property type="component" value="Chromosome 29"/>
</dbReference>
<reference evidence="1 2" key="1">
    <citation type="journal article" date="2022" name="Genome Biol. Evol.">
        <title>The Spruce Budworm Genome: Reconstructing the Evolutionary History of Antifreeze Proteins.</title>
        <authorList>
            <person name="Beliveau C."/>
            <person name="Gagne P."/>
            <person name="Picq S."/>
            <person name="Vernygora O."/>
            <person name="Keeling C.I."/>
            <person name="Pinkney K."/>
            <person name="Doucet D."/>
            <person name="Wen F."/>
            <person name="Johnston J.S."/>
            <person name="Maaroufi H."/>
            <person name="Boyle B."/>
            <person name="Laroche J."/>
            <person name="Dewar K."/>
            <person name="Juretic N."/>
            <person name="Blackburn G."/>
            <person name="Nisole A."/>
            <person name="Brunet B."/>
            <person name="Brandao M."/>
            <person name="Lumley L."/>
            <person name="Duan J."/>
            <person name="Quan G."/>
            <person name="Lucarotti C.J."/>
            <person name="Roe A.D."/>
            <person name="Sperling F.A.H."/>
            <person name="Levesque R.C."/>
            <person name="Cusson M."/>
        </authorList>
    </citation>
    <scope>NUCLEOTIDE SEQUENCE [LARGE SCALE GENOMIC DNA]</scope>
    <source>
        <strain evidence="1">Glfc:IPQL:Cfum</strain>
    </source>
</reference>
<name>A0ACC0KAU2_CHOFU</name>
<sequence length="577" mass="62881">MEAFAVSQKRSVQAHPNMTDPHWLLHVNNPFTGKEVQKRWRSIRDSYTKAYRAGKCVPADQCAPGSLSNSPQHPPPEDIPKIKNEIIEKPLDLKTKREPEKPVTQDKCNQASIDKCNQVTIDKEQSSLEIKIDANSILPDDHFDDDKLFMNSLLPLFKKMDDDTRLLCRIEVLKIIRHAIKGNKCFEAIRMAEDSFFTDRLSGILAKEEAMEESSNNRSPSPLPMPTKRRGPGRPRKVRPPPSDSDEEQLSRKRGPRMKVPPLDVPRMSEMDESLSKATSVAQLSTPLFMKLLSIKWENQSLTEVAAAGVAASGAAEVEAAAVGASEGVAGVLTVAAGAAEEVSTNVVAVEDSEAEVVAADAVLPEAGAGASRAESKHGGVFIARGKEDALVTRNLVPGSEVYGEKRISVETDGEKVEYRVWNPFRSKLAAAIMGGVDAIHMPPGSRVLYLGAASGTTVSHVSDVVGPEGLVYAVEFSHRMLVGMVDTIFADVAQPDQARIVSLNAQHFLKNGGHFVISIKASCIDSTAQPEAVFAAEVKKLQADKLKPQEQLTLEPYERDHAVVVGVFRPPPKKDK</sequence>